<keyword evidence="3" id="KW-1185">Reference proteome</keyword>
<protein>
    <recommendedName>
        <fullName evidence="4">Protein kinase domain-containing protein</fullName>
    </recommendedName>
</protein>
<feature type="non-terminal residue" evidence="2">
    <location>
        <position position="1"/>
    </location>
</feature>
<evidence type="ECO:0000313" key="3">
    <source>
        <dbReference type="Proteomes" id="UP001189429"/>
    </source>
</evidence>
<sequence length="232" mass="25343">LAERAKQVQANEREAEMSGALRELAPAVLHCGAAALHGPSGGVRHLHFRMVNSAMPLDRRVRLLRDDSQGKRRVFLLAVRSFAQAAGRGVYMSDLKLDNLAWDSEGERVLFLDAGAFRLTGARNFPRKRQLQSSLAAAEICLDCQTLLELHNLLSHGEDPDIVARRVANALSRGFRLGSAPAHLNLWAPPSPPAADEDLRDERERRRPRRYTTKTSRAVACAAGVAAAGGAK</sequence>
<comment type="caution">
    <text evidence="2">The sequence shown here is derived from an EMBL/GenBank/DDBJ whole genome shotgun (WGS) entry which is preliminary data.</text>
</comment>
<name>A0ABN9S3P7_9DINO</name>
<proteinExistence type="predicted"/>
<organism evidence="2 3">
    <name type="scientific">Prorocentrum cordatum</name>
    <dbReference type="NCBI Taxonomy" id="2364126"/>
    <lineage>
        <taxon>Eukaryota</taxon>
        <taxon>Sar</taxon>
        <taxon>Alveolata</taxon>
        <taxon>Dinophyceae</taxon>
        <taxon>Prorocentrales</taxon>
        <taxon>Prorocentraceae</taxon>
        <taxon>Prorocentrum</taxon>
    </lineage>
</organism>
<gene>
    <name evidence="2" type="ORF">PCOR1329_LOCUS26253</name>
</gene>
<accession>A0ABN9S3P7</accession>
<reference evidence="2" key="1">
    <citation type="submission" date="2023-10" db="EMBL/GenBank/DDBJ databases">
        <authorList>
            <person name="Chen Y."/>
            <person name="Shah S."/>
            <person name="Dougan E. K."/>
            <person name="Thang M."/>
            <person name="Chan C."/>
        </authorList>
    </citation>
    <scope>NUCLEOTIDE SEQUENCE [LARGE SCALE GENOMIC DNA]</scope>
</reference>
<dbReference type="Proteomes" id="UP001189429">
    <property type="component" value="Unassembled WGS sequence"/>
</dbReference>
<feature type="non-terminal residue" evidence="2">
    <location>
        <position position="232"/>
    </location>
</feature>
<evidence type="ECO:0000256" key="1">
    <source>
        <dbReference type="SAM" id="MobiDB-lite"/>
    </source>
</evidence>
<evidence type="ECO:0008006" key="4">
    <source>
        <dbReference type="Google" id="ProtNLM"/>
    </source>
</evidence>
<evidence type="ECO:0000313" key="2">
    <source>
        <dbReference type="EMBL" id="CAK0826397.1"/>
    </source>
</evidence>
<feature type="region of interest" description="Disordered" evidence="1">
    <location>
        <begin position="186"/>
        <end position="215"/>
    </location>
</feature>
<dbReference type="EMBL" id="CAUYUJ010009302">
    <property type="protein sequence ID" value="CAK0826397.1"/>
    <property type="molecule type" value="Genomic_DNA"/>
</dbReference>